<dbReference type="AlphaFoldDB" id="A0A8T2YTJ0"/>
<comment type="caution">
    <text evidence="1">The sequence shown here is derived from an EMBL/GenBank/DDBJ whole genome shotgun (WGS) entry which is preliminary data.</text>
</comment>
<dbReference type="EMBL" id="JACEGQ020000005">
    <property type="protein sequence ID" value="KAH8508379.1"/>
    <property type="molecule type" value="Genomic_DNA"/>
</dbReference>
<evidence type="ECO:0000313" key="1">
    <source>
        <dbReference type="EMBL" id="KAH8508379.1"/>
    </source>
</evidence>
<keyword evidence="2" id="KW-1185">Reference proteome</keyword>
<protein>
    <submittedName>
        <fullName evidence="1">Uncharacterized protein</fullName>
    </submittedName>
</protein>
<evidence type="ECO:0000313" key="2">
    <source>
        <dbReference type="Proteomes" id="UP000807159"/>
    </source>
</evidence>
<sequence>MVTHFFRPEVLRQECTLSLIEDFSPDINPVTASQGEDLLGEVEDDKEVTLHNVNQDEILKGEAYLKGLYELILNIGGVINVKTTTKFRSQSLREEIMAKKDPIKFDHRDKVILVDVEV</sequence>
<accession>A0A8T2YTJ0</accession>
<reference evidence="1" key="1">
    <citation type="journal article" date="2021" name="J. Hered.">
        <title>Genome Assembly of Salicaceae Populus deltoides (Eastern Cottonwood) I-69 Based on Nanopore Sequencing and Hi-C Technologies.</title>
        <authorList>
            <person name="Bai S."/>
            <person name="Wu H."/>
            <person name="Zhang J."/>
            <person name="Pan Z."/>
            <person name="Zhao W."/>
            <person name="Li Z."/>
            <person name="Tong C."/>
        </authorList>
    </citation>
    <scope>NUCLEOTIDE SEQUENCE</scope>
    <source>
        <tissue evidence="1">Leaf</tissue>
    </source>
</reference>
<dbReference type="Proteomes" id="UP000807159">
    <property type="component" value="Chromosome 5"/>
</dbReference>
<gene>
    <name evidence="1" type="ORF">H0E87_010482</name>
</gene>
<organism evidence="1 2">
    <name type="scientific">Populus deltoides</name>
    <name type="common">Eastern poplar</name>
    <name type="synonym">Eastern cottonwood</name>
    <dbReference type="NCBI Taxonomy" id="3696"/>
    <lineage>
        <taxon>Eukaryota</taxon>
        <taxon>Viridiplantae</taxon>
        <taxon>Streptophyta</taxon>
        <taxon>Embryophyta</taxon>
        <taxon>Tracheophyta</taxon>
        <taxon>Spermatophyta</taxon>
        <taxon>Magnoliopsida</taxon>
        <taxon>eudicotyledons</taxon>
        <taxon>Gunneridae</taxon>
        <taxon>Pentapetalae</taxon>
        <taxon>rosids</taxon>
        <taxon>fabids</taxon>
        <taxon>Malpighiales</taxon>
        <taxon>Salicaceae</taxon>
        <taxon>Saliceae</taxon>
        <taxon>Populus</taxon>
    </lineage>
</organism>
<name>A0A8T2YTJ0_POPDE</name>
<proteinExistence type="predicted"/>